<dbReference type="PROSITE" id="PS51401">
    <property type="entry name" value="CHORD"/>
    <property type="match status" value="2"/>
</dbReference>
<feature type="repeat" description="WD" evidence="5">
    <location>
        <begin position="484"/>
        <end position="525"/>
    </location>
</feature>
<keyword evidence="4" id="KW-0862">Zinc</keyword>
<dbReference type="GO" id="GO:0030042">
    <property type="term" value="P:actin filament depolymerization"/>
    <property type="evidence" value="ECO:0007669"/>
    <property type="project" value="TreeGrafter"/>
</dbReference>
<dbReference type="PROSITE" id="PS50294">
    <property type="entry name" value="WD_REPEATS_REGION"/>
    <property type="match status" value="3"/>
</dbReference>
<dbReference type="SUPFAM" id="SSF50978">
    <property type="entry name" value="WD40 repeat-like"/>
    <property type="match status" value="1"/>
</dbReference>
<evidence type="ECO:0000259" key="8">
    <source>
        <dbReference type="PROSITE" id="PS51401"/>
    </source>
</evidence>
<dbReference type="EMBL" id="RSCD01000002">
    <property type="protein sequence ID" value="RSH94699.1"/>
    <property type="molecule type" value="Genomic_DNA"/>
</dbReference>
<evidence type="ECO:0000313" key="9">
    <source>
        <dbReference type="EMBL" id="RSH94699.1"/>
    </source>
</evidence>
<dbReference type="FunFam" id="2.130.10.10:FF:000102">
    <property type="entry name" value="Actin-interacting protein 1"/>
    <property type="match status" value="1"/>
</dbReference>
<dbReference type="PROSITE" id="PS51203">
    <property type="entry name" value="CS"/>
    <property type="match status" value="1"/>
</dbReference>
<comment type="caution">
    <text evidence="9">The sequence shown here is derived from an EMBL/GenBank/DDBJ whole genome shotgun (WGS) entry which is preliminary data.</text>
</comment>
<keyword evidence="3" id="KW-0677">Repeat</keyword>
<feature type="repeat" description="WD" evidence="5">
    <location>
        <begin position="185"/>
        <end position="226"/>
    </location>
</feature>
<dbReference type="AlphaFoldDB" id="A0A427YUH4"/>
<dbReference type="SUPFAM" id="SSF50998">
    <property type="entry name" value="Quinoprotein alcohol dehydrogenase-like"/>
    <property type="match status" value="1"/>
</dbReference>
<dbReference type="InterPro" id="IPR019775">
    <property type="entry name" value="WD40_repeat_CS"/>
</dbReference>
<dbReference type="Pfam" id="PF12894">
    <property type="entry name" value="ANAPC4_WD40"/>
    <property type="match status" value="1"/>
</dbReference>
<dbReference type="CDD" id="cd06466">
    <property type="entry name" value="p23_CS_SGT1_like"/>
    <property type="match status" value="1"/>
</dbReference>
<dbReference type="PROSITE" id="PS50082">
    <property type="entry name" value="WD_REPEATS_2"/>
    <property type="match status" value="5"/>
</dbReference>
<evidence type="ECO:0000256" key="6">
    <source>
        <dbReference type="SAM" id="MobiDB-lite"/>
    </source>
</evidence>
<name>A0A427YUH4_9TREE</name>
<dbReference type="SMART" id="SM00320">
    <property type="entry name" value="WD40"/>
    <property type="match status" value="9"/>
</dbReference>
<reference evidence="9 10" key="1">
    <citation type="submission" date="2018-11" db="EMBL/GenBank/DDBJ databases">
        <title>Genome sequence of Saitozyma podzolica DSM 27192.</title>
        <authorList>
            <person name="Aliyu H."/>
            <person name="Gorte O."/>
            <person name="Ochsenreither K."/>
        </authorList>
    </citation>
    <scope>NUCLEOTIDE SEQUENCE [LARGE SCALE GENOMIC DNA]</scope>
    <source>
        <strain evidence="9 10">DSM 27192</strain>
    </source>
</reference>
<evidence type="ECO:0000256" key="3">
    <source>
        <dbReference type="ARBA" id="ARBA00022737"/>
    </source>
</evidence>
<dbReference type="PROSITE" id="PS00678">
    <property type="entry name" value="WD_REPEATS_1"/>
    <property type="match status" value="1"/>
</dbReference>
<dbReference type="InterPro" id="IPR008978">
    <property type="entry name" value="HSP20-like_chaperone"/>
</dbReference>
<dbReference type="GO" id="GO:0051015">
    <property type="term" value="F:actin filament binding"/>
    <property type="evidence" value="ECO:0007669"/>
    <property type="project" value="TreeGrafter"/>
</dbReference>
<evidence type="ECO:0000313" key="10">
    <source>
        <dbReference type="Proteomes" id="UP000279259"/>
    </source>
</evidence>
<evidence type="ECO:0000256" key="5">
    <source>
        <dbReference type="PROSITE-ProRule" id="PRU00221"/>
    </source>
</evidence>
<feature type="compositionally biased region" description="Polar residues" evidence="6">
    <location>
        <begin position="699"/>
        <end position="708"/>
    </location>
</feature>
<keyword evidence="1 5" id="KW-0853">WD repeat</keyword>
<feature type="region of interest" description="Disordered" evidence="6">
    <location>
        <begin position="653"/>
        <end position="672"/>
    </location>
</feature>
<dbReference type="Proteomes" id="UP000279259">
    <property type="component" value="Unassembled WGS sequence"/>
</dbReference>
<feature type="region of interest" description="Disordered" evidence="6">
    <location>
        <begin position="684"/>
        <end position="729"/>
    </location>
</feature>
<organism evidence="9 10">
    <name type="scientific">Saitozyma podzolica</name>
    <dbReference type="NCBI Taxonomy" id="1890683"/>
    <lineage>
        <taxon>Eukaryota</taxon>
        <taxon>Fungi</taxon>
        <taxon>Dikarya</taxon>
        <taxon>Basidiomycota</taxon>
        <taxon>Agaricomycotina</taxon>
        <taxon>Tremellomycetes</taxon>
        <taxon>Tremellales</taxon>
        <taxon>Trimorphomycetaceae</taxon>
        <taxon>Saitozyma</taxon>
    </lineage>
</organism>
<feature type="domain" description="CHORD" evidence="8">
    <location>
        <begin position="734"/>
        <end position="798"/>
    </location>
</feature>
<sequence length="942" mass="99490">MSWKAGPIYPCNPATIRAESTKLASDPKGEKLVYTNGRAVIIRDLNHTNLSHAYTQHTQTAIVARISPSGFYCASGDVAGNVRIWDVTQPENSLKLATRPLGGKINDLAWDGESKRIVVGGEGKDRYGAAFFMDSGSSCGEITGHSKPVTSVSVRHQRPFRAVSGSDDNSVNFHTAVPFKYDKMISTHTRFVRDVAFSPNGELFASAASDGKLFFYEGKTGDVKGEADRAESSSLMACSWAPDSGRIATAGADGVVAIWDAATMKSAQTYSLGADVSAQQNGVVWANANTIVSVSLSGDLNVFDPREGKLSRKLHGPTKAITACALDGEGKEKTFYAGSFDGTMKSFQIGEGYGDAEGACDEVEGTGHTARVAAMSADGKGKVWSAGWDDKVACIEGKGFAPTSIPTGSQPAGLAATPHAVYVATSSGLVINPIGGSSTTQSGASSAVAAYPGPNGDLVAYGSGAKKVILASVSGASVKVEAEFEDNKGEVLSLAFSPDGALLAAGDATGRIVLIDVASRSTLVSSRWTFHTGRISSLAFSPDSIRLASAGLDEAIYVWETKSVGKNTAIKNAHPGGVSGYPFTTAKMPRCTHKGCGQEYDESNNAEGSCSYHPGGPVFHEGLKSWSCCQDVNKPVLEFDQFMALPTCTKGTHTSEVPLSASAPSSAPTAPDHFVSEDGVETYGVAPAPPTRKAPGGTATPTLSNTAPPETAEPTKVVVEEDDPSIPVPDGARCKRLGCGAEWEGQDVSRGDGDKAKCRHHPQSPVFHEGSKGYLCCKRRVLEFDEFLKIEGCSEGNHLFVGPKKDENQEEIVQCRLDHYQTPMQVHVSAFAKGADKERSKVVFEEQQLHLDLFLPGNKRVVRSVTLYGPVDPTTSSFRILSTKVDIVLQKPAAASWPLLELPPPGSELPPGYALTFGVHGRTGTVGGKEIVLAPEEMAKRK</sequence>
<dbReference type="SUPFAM" id="SSF49764">
    <property type="entry name" value="HSP20-like chaperones"/>
    <property type="match status" value="1"/>
</dbReference>
<dbReference type="PANTHER" id="PTHR19856">
    <property type="entry name" value="WD-REPEATCONTAINING PROTEIN WDR1"/>
    <property type="match status" value="1"/>
</dbReference>
<dbReference type="InterPro" id="IPR036322">
    <property type="entry name" value="WD40_repeat_dom_sf"/>
</dbReference>
<dbReference type="InterPro" id="IPR001680">
    <property type="entry name" value="WD40_rpt"/>
</dbReference>
<gene>
    <name evidence="9" type="primary">AIP1</name>
    <name evidence="9" type="ORF">EHS25_004504</name>
</gene>
<feature type="domain" description="CHORD" evidence="8">
    <location>
        <begin position="591"/>
        <end position="653"/>
    </location>
</feature>
<dbReference type="PANTHER" id="PTHR19856:SF0">
    <property type="entry name" value="WD REPEAT-CONTAINING PROTEIN 1"/>
    <property type="match status" value="1"/>
</dbReference>
<dbReference type="Gene3D" id="4.10.1130.20">
    <property type="match status" value="2"/>
</dbReference>
<dbReference type="OrthoDB" id="2306at2759"/>
<proteinExistence type="predicted"/>
<dbReference type="InterPro" id="IPR024977">
    <property type="entry name" value="Apc4-like_WD40_dom"/>
</dbReference>
<protein>
    <submittedName>
        <fullName evidence="9">WD40 repeat-like protein</fullName>
    </submittedName>
</protein>
<evidence type="ECO:0000259" key="7">
    <source>
        <dbReference type="PROSITE" id="PS51203"/>
    </source>
</evidence>
<dbReference type="Pfam" id="PF00400">
    <property type="entry name" value="WD40"/>
    <property type="match status" value="4"/>
</dbReference>
<dbReference type="Pfam" id="PF04968">
    <property type="entry name" value="CHORD"/>
    <property type="match status" value="2"/>
</dbReference>
<evidence type="ECO:0000256" key="4">
    <source>
        <dbReference type="ARBA" id="ARBA00022833"/>
    </source>
</evidence>
<evidence type="ECO:0000256" key="1">
    <source>
        <dbReference type="ARBA" id="ARBA00022574"/>
    </source>
</evidence>
<feature type="repeat" description="WD" evidence="5">
    <location>
        <begin position="228"/>
        <end position="269"/>
    </location>
</feature>
<keyword evidence="2" id="KW-0479">Metal-binding</keyword>
<dbReference type="STRING" id="1890683.A0A427YUH4"/>
<dbReference type="InterPro" id="IPR007051">
    <property type="entry name" value="CHORD_dom"/>
</dbReference>
<dbReference type="InterPro" id="IPR015943">
    <property type="entry name" value="WD40/YVTN_repeat-like_dom_sf"/>
</dbReference>
<feature type="domain" description="CS" evidence="7">
    <location>
        <begin position="812"/>
        <end position="901"/>
    </location>
</feature>
<evidence type="ECO:0000256" key="2">
    <source>
        <dbReference type="ARBA" id="ARBA00022723"/>
    </source>
</evidence>
<dbReference type="InterPro" id="IPR011047">
    <property type="entry name" value="Quinoprotein_ADH-like_sf"/>
</dbReference>
<keyword evidence="10" id="KW-1185">Reference proteome</keyword>
<dbReference type="InterPro" id="IPR007052">
    <property type="entry name" value="CS_dom"/>
</dbReference>
<dbReference type="GO" id="GO:0030864">
    <property type="term" value="C:cortical actin cytoskeleton"/>
    <property type="evidence" value="ECO:0007669"/>
    <property type="project" value="TreeGrafter"/>
</dbReference>
<feature type="repeat" description="WD" evidence="5">
    <location>
        <begin position="528"/>
        <end position="563"/>
    </location>
</feature>
<feature type="repeat" description="WD" evidence="5">
    <location>
        <begin position="54"/>
        <end position="95"/>
    </location>
</feature>
<dbReference type="Gene3D" id="2.60.40.790">
    <property type="match status" value="1"/>
</dbReference>
<feature type="compositionally biased region" description="Low complexity" evidence="6">
    <location>
        <begin position="658"/>
        <end position="671"/>
    </location>
</feature>
<dbReference type="Gene3D" id="2.130.10.10">
    <property type="entry name" value="YVTN repeat-like/Quinoprotein amine dehydrogenase"/>
    <property type="match status" value="2"/>
</dbReference>
<dbReference type="Pfam" id="PF04969">
    <property type="entry name" value="CS"/>
    <property type="match status" value="1"/>
</dbReference>
<dbReference type="GO" id="GO:0046872">
    <property type="term" value="F:metal ion binding"/>
    <property type="evidence" value="ECO:0007669"/>
    <property type="project" value="UniProtKB-KW"/>
</dbReference>
<accession>A0A427YUH4</accession>